<keyword evidence="5" id="KW-0479">Metal-binding</keyword>
<evidence type="ECO:0000256" key="3">
    <source>
        <dbReference type="ARBA" id="ARBA00006958"/>
    </source>
</evidence>
<dbReference type="GO" id="GO:0005634">
    <property type="term" value="C:nucleus"/>
    <property type="evidence" value="ECO:0007669"/>
    <property type="project" value="UniProtKB-SubCell"/>
</dbReference>
<dbReference type="GO" id="GO:0016787">
    <property type="term" value="F:hydrolase activity"/>
    <property type="evidence" value="ECO:0007669"/>
    <property type="project" value="UniProtKB-KW"/>
</dbReference>
<dbReference type="GO" id="GO:0046872">
    <property type="term" value="F:metal ion binding"/>
    <property type="evidence" value="ECO:0007669"/>
    <property type="project" value="UniProtKB-KW"/>
</dbReference>
<evidence type="ECO:0000256" key="4">
    <source>
        <dbReference type="ARBA" id="ARBA00022722"/>
    </source>
</evidence>
<dbReference type="Pfam" id="PF13359">
    <property type="entry name" value="DDE_Tnp_4"/>
    <property type="match status" value="1"/>
</dbReference>
<organism evidence="9 10">
    <name type="scientific">Araneus ventricosus</name>
    <name type="common">Orbweaver spider</name>
    <name type="synonym">Epeira ventricosa</name>
    <dbReference type="NCBI Taxonomy" id="182803"/>
    <lineage>
        <taxon>Eukaryota</taxon>
        <taxon>Metazoa</taxon>
        <taxon>Ecdysozoa</taxon>
        <taxon>Arthropoda</taxon>
        <taxon>Chelicerata</taxon>
        <taxon>Arachnida</taxon>
        <taxon>Araneae</taxon>
        <taxon>Araneomorphae</taxon>
        <taxon>Entelegynae</taxon>
        <taxon>Araneoidea</taxon>
        <taxon>Araneidae</taxon>
        <taxon>Araneus</taxon>
    </lineage>
</organism>
<evidence type="ECO:0000256" key="2">
    <source>
        <dbReference type="ARBA" id="ARBA00004123"/>
    </source>
</evidence>
<proteinExistence type="inferred from homology"/>
<dbReference type="InterPro" id="IPR027806">
    <property type="entry name" value="HARBI1_dom"/>
</dbReference>
<feature type="domain" description="DDE Tnp4" evidence="8">
    <location>
        <begin position="167"/>
        <end position="331"/>
    </location>
</feature>
<dbReference type="Proteomes" id="UP000499080">
    <property type="component" value="Unassembled WGS sequence"/>
</dbReference>
<evidence type="ECO:0000259" key="8">
    <source>
        <dbReference type="Pfam" id="PF13359"/>
    </source>
</evidence>
<keyword evidence="6" id="KW-0378">Hydrolase</keyword>
<comment type="caution">
    <text evidence="9">The sequence shown here is derived from an EMBL/GenBank/DDBJ whole genome shotgun (WGS) entry which is preliminary data.</text>
</comment>
<sequence length="396" mass="46070">METEEELLYFAAYFVYLRTRKPKKKWCKQWLLNRSRYSHTNLFKDLSLEPADWRNYLRMDQKTYLQLLDVVTPLIKKKDTFMRESITPNERLAATLRFLATGMNYEQLKFPTLISPQRLGVIIPETCIAILMCLKDYMKMPESQSEWKCIAQGFENRWNFPHCLGAVDGKHVRITPPPRSGSYFWNYKQFNSIVLMACANSNYEFIWCEVGTNGRISDGGAIKNTIFYEKLVSGGLNIPPPETVGGSMFELPYVFVGDEAFALRPDFMKPYAQKLLNTEKRIFNYRLSRARRIVENAFGILANRFRIFHTSINIALPKIEIVVLTCCVLHNYLRKNSPGYVTEEEMNEPNFETTLTALSPDDHRNASNSAKLVRENFSDYFNGEGEVYWQNEVVFS</sequence>
<reference evidence="9 10" key="1">
    <citation type="journal article" date="2019" name="Sci. Rep.">
        <title>Orb-weaving spider Araneus ventricosus genome elucidates the spidroin gene catalogue.</title>
        <authorList>
            <person name="Kono N."/>
            <person name="Nakamura H."/>
            <person name="Ohtoshi R."/>
            <person name="Moran D.A.P."/>
            <person name="Shinohara A."/>
            <person name="Yoshida Y."/>
            <person name="Fujiwara M."/>
            <person name="Mori M."/>
            <person name="Tomita M."/>
            <person name="Arakawa K."/>
        </authorList>
    </citation>
    <scope>NUCLEOTIDE SEQUENCE [LARGE SCALE GENOMIC DNA]</scope>
</reference>
<comment type="similarity">
    <text evidence="3">Belongs to the HARBI1 family.</text>
</comment>
<dbReference type="OrthoDB" id="6430001at2759"/>
<dbReference type="AlphaFoldDB" id="A0A4Y2S6R0"/>
<dbReference type="InterPro" id="IPR045249">
    <property type="entry name" value="HARBI1-like"/>
</dbReference>
<evidence type="ECO:0000256" key="1">
    <source>
        <dbReference type="ARBA" id="ARBA00001968"/>
    </source>
</evidence>
<comment type="cofactor">
    <cofactor evidence="1">
        <name>a divalent metal cation</name>
        <dbReference type="ChEBI" id="CHEBI:60240"/>
    </cofactor>
</comment>
<dbReference type="EMBL" id="BGPR01020146">
    <property type="protein sequence ID" value="GBN83928.1"/>
    <property type="molecule type" value="Genomic_DNA"/>
</dbReference>
<dbReference type="GO" id="GO:0004518">
    <property type="term" value="F:nuclease activity"/>
    <property type="evidence" value="ECO:0007669"/>
    <property type="project" value="UniProtKB-KW"/>
</dbReference>
<evidence type="ECO:0000256" key="6">
    <source>
        <dbReference type="ARBA" id="ARBA00022801"/>
    </source>
</evidence>
<dbReference type="PANTHER" id="PTHR22930">
    <property type="match status" value="1"/>
</dbReference>
<evidence type="ECO:0000256" key="7">
    <source>
        <dbReference type="ARBA" id="ARBA00023242"/>
    </source>
</evidence>
<comment type="subcellular location">
    <subcellularLocation>
        <location evidence="2">Nucleus</location>
    </subcellularLocation>
</comment>
<evidence type="ECO:0000313" key="9">
    <source>
        <dbReference type="EMBL" id="GBN83928.1"/>
    </source>
</evidence>
<protein>
    <recommendedName>
        <fullName evidence="8">DDE Tnp4 domain-containing protein</fullName>
    </recommendedName>
</protein>
<accession>A0A4Y2S6R0</accession>
<gene>
    <name evidence="9" type="ORF">AVEN_86620_1</name>
</gene>
<dbReference type="PANTHER" id="PTHR22930:SF284">
    <property type="entry name" value="DDE TNP4 DOMAIN-CONTAINING PROTEIN"/>
    <property type="match status" value="1"/>
</dbReference>
<evidence type="ECO:0000256" key="5">
    <source>
        <dbReference type="ARBA" id="ARBA00022723"/>
    </source>
</evidence>
<keyword evidence="7" id="KW-0539">Nucleus</keyword>
<evidence type="ECO:0000313" key="10">
    <source>
        <dbReference type="Proteomes" id="UP000499080"/>
    </source>
</evidence>
<keyword evidence="4" id="KW-0540">Nuclease</keyword>
<keyword evidence="10" id="KW-1185">Reference proteome</keyword>
<name>A0A4Y2S6R0_ARAVE</name>